<dbReference type="AlphaFoldDB" id="A0A9W6C1P8"/>
<protein>
    <recommendedName>
        <fullName evidence="2">Rhodanese domain-containing protein</fullName>
    </recommendedName>
</protein>
<dbReference type="InterPro" id="IPR029063">
    <property type="entry name" value="SAM-dependent_MTases_sf"/>
</dbReference>
<evidence type="ECO:0000313" key="3">
    <source>
        <dbReference type="EMBL" id="GLC62349.1"/>
    </source>
</evidence>
<dbReference type="SUPFAM" id="SSF52821">
    <property type="entry name" value="Rhodanese/Cell cycle control phosphatase"/>
    <property type="match status" value="1"/>
</dbReference>
<feature type="region of interest" description="Disordered" evidence="1">
    <location>
        <begin position="270"/>
        <end position="294"/>
    </location>
</feature>
<dbReference type="InterPro" id="IPR001763">
    <property type="entry name" value="Rhodanese-like_dom"/>
</dbReference>
<dbReference type="GO" id="GO:0003676">
    <property type="term" value="F:nucleic acid binding"/>
    <property type="evidence" value="ECO:0007669"/>
    <property type="project" value="InterPro"/>
</dbReference>
<dbReference type="Pfam" id="PF00581">
    <property type="entry name" value="Rhodanese"/>
    <property type="match status" value="1"/>
</dbReference>
<evidence type="ECO:0000313" key="4">
    <source>
        <dbReference type="Proteomes" id="UP001165080"/>
    </source>
</evidence>
<dbReference type="InterPro" id="IPR055487">
    <property type="entry name" value="DUF7059"/>
</dbReference>
<dbReference type="SUPFAM" id="SSF53335">
    <property type="entry name" value="S-adenosyl-L-methionine-dependent methyltransferases"/>
    <property type="match status" value="1"/>
</dbReference>
<dbReference type="EMBL" id="BRXU01000063">
    <property type="protein sequence ID" value="GLC62349.1"/>
    <property type="molecule type" value="Genomic_DNA"/>
</dbReference>
<dbReference type="PANTHER" id="PTHR43268">
    <property type="entry name" value="THIOSULFATE SULFURTRANSFERASE/RHODANESE-LIKE DOMAIN-CONTAINING PROTEIN 2"/>
    <property type="match status" value="1"/>
</dbReference>
<dbReference type="Proteomes" id="UP001165080">
    <property type="component" value="Unassembled WGS sequence"/>
</dbReference>
<dbReference type="InterPro" id="IPR002052">
    <property type="entry name" value="DNA_methylase_N6_adenine_CS"/>
</dbReference>
<dbReference type="PANTHER" id="PTHR43268:SF6">
    <property type="entry name" value="THIOSULFATE SULFURTRANSFERASE_RHODANESE-LIKE DOMAIN-CONTAINING PROTEIN 2"/>
    <property type="match status" value="1"/>
</dbReference>
<dbReference type="SMART" id="SM00450">
    <property type="entry name" value="RHOD"/>
    <property type="match status" value="1"/>
</dbReference>
<dbReference type="InterPro" id="IPR036873">
    <property type="entry name" value="Rhodanese-like_dom_sf"/>
</dbReference>
<dbReference type="GO" id="GO:0008757">
    <property type="term" value="F:S-adenosylmethionine-dependent methyltransferase activity"/>
    <property type="evidence" value="ECO:0007669"/>
    <property type="project" value="UniProtKB-ARBA"/>
</dbReference>
<dbReference type="Gene3D" id="3.30.70.100">
    <property type="match status" value="1"/>
</dbReference>
<dbReference type="PROSITE" id="PS50206">
    <property type="entry name" value="RHODANESE_3"/>
    <property type="match status" value="1"/>
</dbReference>
<organism evidence="3 4">
    <name type="scientific">Pleodorina starrii</name>
    <dbReference type="NCBI Taxonomy" id="330485"/>
    <lineage>
        <taxon>Eukaryota</taxon>
        <taxon>Viridiplantae</taxon>
        <taxon>Chlorophyta</taxon>
        <taxon>core chlorophytes</taxon>
        <taxon>Chlorophyceae</taxon>
        <taxon>CS clade</taxon>
        <taxon>Chlamydomonadales</taxon>
        <taxon>Volvocaceae</taxon>
        <taxon>Pleodorina</taxon>
    </lineage>
</organism>
<name>A0A9W6C1P8_9CHLO</name>
<comment type="caution">
    <text evidence="3">The sequence shown here is derived from an EMBL/GenBank/DDBJ whole genome shotgun (WGS) entry which is preliminary data.</text>
</comment>
<dbReference type="NCBIfam" id="NF001134">
    <property type="entry name" value="PRK00142.1-2"/>
    <property type="match status" value="1"/>
</dbReference>
<dbReference type="InterPro" id="IPR007848">
    <property type="entry name" value="Small_mtfrase_dom"/>
</dbReference>
<proteinExistence type="predicted"/>
<dbReference type="Gene3D" id="3.40.50.150">
    <property type="entry name" value="Vaccinia Virus protein VP39"/>
    <property type="match status" value="1"/>
</dbReference>
<dbReference type="InterPro" id="IPR040503">
    <property type="entry name" value="TRHO_N"/>
</dbReference>
<dbReference type="Pfam" id="PF05175">
    <property type="entry name" value="MTS"/>
    <property type="match status" value="1"/>
</dbReference>
<feature type="compositionally biased region" description="Low complexity" evidence="1">
    <location>
        <begin position="270"/>
        <end position="281"/>
    </location>
</feature>
<gene>
    <name evidence="3" type="primary">PLESTB003329</name>
    <name evidence="3" type="ORF">PLESTB_001873600</name>
</gene>
<dbReference type="Pfam" id="PF23186">
    <property type="entry name" value="DUF7059"/>
    <property type="match status" value="1"/>
</dbReference>
<sequence>MLWQRALCEGLGLRGRIIVSPHGLNATVGGEVGALKQYARTTRSHPGLRDTVFKWSDGSAEDFPRLSVKVRDELVSFGAPGELAVDEHGVVGGGTRLAPDAVDELVARRGEDVVFFDGRNAHEARIGRFRGAVVPDVAHTRDFVAELDSGKYDHLKTRPVVTYCTGGIRCEVLSALMRNRGFQEVYQLDGGIAEYGRERGDRGLWEGSLYVFDRRMHVRFTPAAVTIGRCDRCAGPANRFVNCADGTCRALVLACPACLEERPRLTCPAGPAAPGPSAAPAFSRVPGTPVSDDPRAPAELHDALRRTGFTHDRVAELLGEAAMDALARDQAVPALRVLEPALRTPGHPDRGLAGVVSLFLLGRTVPAETLAPAPVRPEQLVGLGLAEETEGGLRSTVDLRPHASDDGTELYVASDLGESQRPGALRRDHVLGIGQASLTLAQTTDRRRVDRALDLGTGCGIQAFHLLAHAGHVTATDVSDRALGFTRFNLLLNAQALGIDPDRLEDRVSLRAGSLLEPVRGERFDLVVSNPPFVITPRPAGETPLDRYTYRDGGLPGDRIVADLVRGLPGVMAPGATAHLLGNWEVLAPPPGDARPAAERWAQRPEQWVPEGVDAWFVQRELAGPEEYAETWLRDAAESRDLEHYERAYRAYLDDFAARGVEAVGFGMIRLRRPSRARPGGALRRFEHVPHPVQQPLAPALAAAWERADWLAAHPQDWLDAHLVAAEDVTEERHQRPGAEHPGVILLRQGAGLRRTVVLSSEAAGFAGACDGELSARQILGALAALLDWAGEERQRLTEEVRHLVLDGFLVPQEPVPPAA</sequence>
<dbReference type="InterPro" id="IPR020936">
    <property type="entry name" value="TrhO"/>
</dbReference>
<evidence type="ECO:0000259" key="2">
    <source>
        <dbReference type="PROSITE" id="PS50206"/>
    </source>
</evidence>
<keyword evidence="4" id="KW-1185">Reference proteome</keyword>
<dbReference type="CDD" id="cd02440">
    <property type="entry name" value="AdoMet_MTases"/>
    <property type="match status" value="1"/>
</dbReference>
<dbReference type="Pfam" id="PF17773">
    <property type="entry name" value="UPF0176_N"/>
    <property type="match status" value="1"/>
</dbReference>
<evidence type="ECO:0000256" key="1">
    <source>
        <dbReference type="SAM" id="MobiDB-lite"/>
    </source>
</evidence>
<reference evidence="3 4" key="1">
    <citation type="journal article" date="2023" name="Commun. Biol.">
        <title>Reorganization of the ancestral sex-determining regions during the evolution of trioecy in Pleodorina starrii.</title>
        <authorList>
            <person name="Takahashi K."/>
            <person name="Suzuki S."/>
            <person name="Kawai-Toyooka H."/>
            <person name="Yamamoto K."/>
            <person name="Hamaji T."/>
            <person name="Ootsuki R."/>
            <person name="Yamaguchi H."/>
            <person name="Kawachi M."/>
            <person name="Higashiyama T."/>
            <person name="Nozaki H."/>
        </authorList>
    </citation>
    <scope>NUCLEOTIDE SEQUENCE [LARGE SCALE GENOMIC DNA]</scope>
    <source>
        <strain evidence="3 4">NIES-4479</strain>
    </source>
</reference>
<dbReference type="GO" id="GO:0032259">
    <property type="term" value="P:methylation"/>
    <property type="evidence" value="ECO:0007669"/>
    <property type="project" value="InterPro"/>
</dbReference>
<dbReference type="PROSITE" id="PS00092">
    <property type="entry name" value="N6_MTASE"/>
    <property type="match status" value="1"/>
</dbReference>
<dbReference type="Pfam" id="PF12368">
    <property type="entry name" value="Rhodanese_C"/>
    <property type="match status" value="1"/>
</dbReference>
<feature type="domain" description="Rhodanese" evidence="2">
    <location>
        <begin position="109"/>
        <end position="204"/>
    </location>
</feature>
<dbReference type="Gene3D" id="3.40.250.10">
    <property type="entry name" value="Rhodanese-like domain"/>
    <property type="match status" value="1"/>
</dbReference>
<accession>A0A9W6C1P8</accession>
<dbReference type="InterPro" id="IPR022111">
    <property type="entry name" value="Rhodanese_C"/>
</dbReference>